<accession>M3D2S4</accession>
<feature type="transmembrane region" description="Helical" evidence="1">
    <location>
        <begin position="171"/>
        <end position="188"/>
    </location>
</feature>
<dbReference type="OMA" id="ADIFYWP"/>
<feature type="chain" id="PRO_5004032783" evidence="2">
    <location>
        <begin position="21"/>
        <end position="190"/>
    </location>
</feature>
<dbReference type="EMBL" id="KB456266">
    <property type="protein sequence ID" value="EMF11442.1"/>
    <property type="molecule type" value="Genomic_DNA"/>
</dbReference>
<keyword evidence="4" id="KW-1185">Reference proteome</keyword>
<name>M3D2S4_SPHMS</name>
<dbReference type="PANTHER" id="PTHR39219:SF1">
    <property type="entry name" value="ER MEMBRANE PROTEIN COMPLEX SUBUNIT 10"/>
    <property type="match status" value="1"/>
</dbReference>
<evidence type="ECO:0000256" key="1">
    <source>
        <dbReference type="SAM" id="Phobius"/>
    </source>
</evidence>
<reference evidence="3 4" key="1">
    <citation type="journal article" date="2012" name="PLoS Pathog.">
        <title>Diverse lifestyles and strategies of plant pathogenesis encoded in the genomes of eighteen Dothideomycetes fungi.</title>
        <authorList>
            <person name="Ohm R.A."/>
            <person name="Feau N."/>
            <person name="Henrissat B."/>
            <person name="Schoch C.L."/>
            <person name="Horwitz B.A."/>
            <person name="Barry K.W."/>
            <person name="Condon B.J."/>
            <person name="Copeland A.C."/>
            <person name="Dhillon B."/>
            <person name="Glaser F."/>
            <person name="Hesse C.N."/>
            <person name="Kosti I."/>
            <person name="LaButti K."/>
            <person name="Lindquist E.A."/>
            <person name="Lucas S."/>
            <person name="Salamov A.A."/>
            <person name="Bradshaw R.E."/>
            <person name="Ciuffetti L."/>
            <person name="Hamelin R.C."/>
            <person name="Kema G.H.J."/>
            <person name="Lawrence C."/>
            <person name="Scott J.A."/>
            <person name="Spatafora J.W."/>
            <person name="Turgeon B.G."/>
            <person name="de Wit P.J.G.M."/>
            <person name="Zhong S."/>
            <person name="Goodwin S.B."/>
            <person name="Grigoriev I.V."/>
        </authorList>
    </citation>
    <scope>NUCLEOTIDE SEQUENCE [LARGE SCALE GENOMIC DNA]</scope>
    <source>
        <strain evidence="3 4">SO2202</strain>
    </source>
</reference>
<dbReference type="GeneID" id="27903267"/>
<dbReference type="RefSeq" id="XP_016759563.1">
    <property type="nucleotide sequence ID" value="XM_016906130.1"/>
</dbReference>
<dbReference type="AlphaFoldDB" id="M3D2S4"/>
<keyword evidence="1" id="KW-0472">Membrane</keyword>
<gene>
    <name evidence="3" type="ORF">SEPMUDRAFT_150378</name>
</gene>
<keyword evidence="1" id="KW-0812">Transmembrane</keyword>
<dbReference type="Proteomes" id="UP000016931">
    <property type="component" value="Unassembled WGS sequence"/>
</dbReference>
<dbReference type="Pfam" id="PF21203">
    <property type="entry name" value="ECM10"/>
    <property type="match status" value="1"/>
</dbReference>
<dbReference type="HOGENOM" id="CLU_071095_0_0_1"/>
<keyword evidence="2" id="KW-0732">Signal</keyword>
<evidence type="ECO:0000313" key="3">
    <source>
        <dbReference type="EMBL" id="EMF11442.1"/>
    </source>
</evidence>
<evidence type="ECO:0000256" key="2">
    <source>
        <dbReference type="SAM" id="SignalP"/>
    </source>
</evidence>
<keyword evidence="1" id="KW-1133">Transmembrane helix</keyword>
<protein>
    <submittedName>
        <fullName evidence="3">Uncharacterized protein</fullName>
    </submittedName>
</protein>
<sequence length="190" mass="20621">MRTATIVSVLLTFIVSLAAAVDTEREVKLFAWPLSSEEPHDLAIISYTSSNASIKSYTPPTTSADDSIVRVGYFHDSGEWSGIATSASNFAPNKPKTLQLLVRQDGQLYHLAFKPAEPVSQGKGKSTVDDLTVEVVQITQGPKPALNKPVVVTADGEVEGKEPEKTFLQKYWWAIGLFLLLQVVMGGGKE</sequence>
<feature type="signal peptide" evidence="2">
    <location>
        <begin position="1"/>
        <end position="20"/>
    </location>
</feature>
<evidence type="ECO:0000313" key="4">
    <source>
        <dbReference type="Proteomes" id="UP000016931"/>
    </source>
</evidence>
<dbReference type="OrthoDB" id="1894652at2759"/>
<dbReference type="eggNOG" id="ENOG502SCMA">
    <property type="taxonomic scope" value="Eukaryota"/>
</dbReference>
<organism evidence="3 4">
    <name type="scientific">Sphaerulina musiva (strain SO2202)</name>
    <name type="common">Poplar stem canker fungus</name>
    <name type="synonym">Septoria musiva</name>
    <dbReference type="NCBI Taxonomy" id="692275"/>
    <lineage>
        <taxon>Eukaryota</taxon>
        <taxon>Fungi</taxon>
        <taxon>Dikarya</taxon>
        <taxon>Ascomycota</taxon>
        <taxon>Pezizomycotina</taxon>
        <taxon>Dothideomycetes</taxon>
        <taxon>Dothideomycetidae</taxon>
        <taxon>Mycosphaerellales</taxon>
        <taxon>Mycosphaerellaceae</taxon>
        <taxon>Sphaerulina</taxon>
    </lineage>
</organism>
<dbReference type="PANTHER" id="PTHR39219">
    <property type="entry name" value="ER MEMBRANE PROTEIN COMPLEX SUBUNIT 10"/>
    <property type="match status" value="1"/>
</dbReference>
<proteinExistence type="predicted"/>